<evidence type="ECO:0000256" key="6">
    <source>
        <dbReference type="ARBA" id="ARBA00023125"/>
    </source>
</evidence>
<keyword evidence="5 9" id="KW-0229">DNA integration</keyword>
<accession>A0A7W9B7U0</accession>
<evidence type="ECO:0000259" key="10">
    <source>
        <dbReference type="PROSITE" id="PS51898"/>
    </source>
</evidence>
<gene>
    <name evidence="9" type="primary">xerC</name>
    <name evidence="12" type="ORF">FHR21_003238</name>
</gene>
<keyword evidence="6 9" id="KW-0238">DNA-binding</keyword>
<dbReference type="PANTHER" id="PTHR30349:SF90">
    <property type="entry name" value="TYROSINE RECOMBINASE XERD"/>
    <property type="match status" value="1"/>
</dbReference>
<dbReference type="InterPro" id="IPR013762">
    <property type="entry name" value="Integrase-like_cat_sf"/>
</dbReference>
<dbReference type="HAMAP" id="MF_01808">
    <property type="entry name" value="Recomb_XerC_XerD"/>
    <property type="match status" value="1"/>
</dbReference>
<keyword evidence="7 9" id="KW-0233">DNA recombination</keyword>
<keyword evidence="2 9" id="KW-0963">Cytoplasm</keyword>
<dbReference type="Pfam" id="PF02899">
    <property type="entry name" value="Phage_int_SAM_1"/>
    <property type="match status" value="1"/>
</dbReference>
<comment type="subcellular location">
    <subcellularLocation>
        <location evidence="1 9">Cytoplasm</location>
    </subcellularLocation>
</comment>
<evidence type="ECO:0000256" key="3">
    <source>
        <dbReference type="ARBA" id="ARBA00022618"/>
    </source>
</evidence>
<comment type="function">
    <text evidence="9">Site-specific tyrosine recombinase, which acts by catalyzing the cutting and rejoining of the recombining DNA molecules. The XerC-XerD complex is essential to convert dimers of the bacterial chromosome into monomers to permit their segregation at cell division. It also contributes to the segregational stability of plasmids.</text>
</comment>
<dbReference type="GO" id="GO:0003677">
    <property type="term" value="F:DNA binding"/>
    <property type="evidence" value="ECO:0007669"/>
    <property type="project" value="UniProtKB-UniRule"/>
</dbReference>
<dbReference type="SUPFAM" id="SSF56349">
    <property type="entry name" value="DNA breaking-rejoining enzymes"/>
    <property type="match status" value="1"/>
</dbReference>
<comment type="subunit">
    <text evidence="9">Forms a cyclic heterotetrameric complex composed of two molecules of XerC and two molecules of XerD.</text>
</comment>
<evidence type="ECO:0000256" key="7">
    <source>
        <dbReference type="ARBA" id="ARBA00023172"/>
    </source>
</evidence>
<keyword evidence="13" id="KW-1185">Reference proteome</keyword>
<dbReference type="Proteomes" id="UP000537161">
    <property type="component" value="Unassembled WGS sequence"/>
</dbReference>
<feature type="active site" evidence="9">
    <location>
        <position position="245"/>
    </location>
</feature>
<comment type="caution">
    <text evidence="12">The sequence shown here is derived from an EMBL/GenBank/DDBJ whole genome shotgun (WGS) entry which is preliminary data.</text>
</comment>
<proteinExistence type="inferred from homology"/>
<reference evidence="12 13" key="1">
    <citation type="submission" date="2020-08" db="EMBL/GenBank/DDBJ databases">
        <title>Genomic Encyclopedia of Type Strains, Phase IV (KMG-IV): sequencing the most valuable type-strain genomes for metagenomic binning, comparative biology and taxonomic classification.</title>
        <authorList>
            <person name="Goeker M."/>
        </authorList>
    </citation>
    <scope>NUCLEOTIDE SEQUENCE [LARGE SCALE GENOMIC DNA]</scope>
    <source>
        <strain evidence="12 13">DSM 27163</strain>
    </source>
</reference>
<dbReference type="Gene3D" id="1.10.150.130">
    <property type="match status" value="1"/>
</dbReference>
<dbReference type="Pfam" id="PF00589">
    <property type="entry name" value="Phage_integrase"/>
    <property type="match status" value="1"/>
</dbReference>
<dbReference type="InterPro" id="IPR011010">
    <property type="entry name" value="DNA_brk_join_enz"/>
</dbReference>
<dbReference type="GO" id="GO:0005737">
    <property type="term" value="C:cytoplasm"/>
    <property type="evidence" value="ECO:0007669"/>
    <property type="project" value="UniProtKB-SubCell"/>
</dbReference>
<dbReference type="InterPro" id="IPR004107">
    <property type="entry name" value="Integrase_SAM-like_N"/>
</dbReference>
<evidence type="ECO:0000256" key="4">
    <source>
        <dbReference type="ARBA" id="ARBA00022829"/>
    </source>
</evidence>
<dbReference type="RefSeq" id="WP_184100135.1">
    <property type="nucleotide sequence ID" value="NZ_JACIJH010000012.1"/>
</dbReference>
<protein>
    <recommendedName>
        <fullName evidence="9">Tyrosine recombinase XerC</fullName>
    </recommendedName>
</protein>
<dbReference type="Gene3D" id="1.10.443.10">
    <property type="entry name" value="Intergrase catalytic core"/>
    <property type="match status" value="1"/>
</dbReference>
<name>A0A7W9B7U0_9SPHN</name>
<dbReference type="SUPFAM" id="SSF47823">
    <property type="entry name" value="lambda integrase-like, N-terminal domain"/>
    <property type="match status" value="1"/>
</dbReference>
<evidence type="ECO:0000313" key="12">
    <source>
        <dbReference type="EMBL" id="MBB5707870.1"/>
    </source>
</evidence>
<evidence type="ECO:0000313" key="13">
    <source>
        <dbReference type="Proteomes" id="UP000537161"/>
    </source>
</evidence>
<feature type="active site" description="O-(3'-phospho-DNA)-tyrosine intermediate" evidence="9">
    <location>
        <position position="277"/>
    </location>
</feature>
<dbReference type="PANTHER" id="PTHR30349">
    <property type="entry name" value="PHAGE INTEGRASE-RELATED"/>
    <property type="match status" value="1"/>
</dbReference>
<dbReference type="InterPro" id="IPR050090">
    <property type="entry name" value="Tyrosine_recombinase_XerCD"/>
</dbReference>
<dbReference type="InterPro" id="IPR044068">
    <property type="entry name" value="CB"/>
</dbReference>
<dbReference type="GO" id="GO:0006313">
    <property type="term" value="P:DNA transposition"/>
    <property type="evidence" value="ECO:0007669"/>
    <property type="project" value="UniProtKB-UniRule"/>
</dbReference>
<feature type="active site" evidence="9">
    <location>
        <position position="268"/>
    </location>
</feature>
<dbReference type="PROSITE" id="PS51900">
    <property type="entry name" value="CB"/>
    <property type="match status" value="1"/>
</dbReference>
<feature type="active site" evidence="9">
    <location>
        <position position="151"/>
    </location>
</feature>
<keyword evidence="4 9" id="KW-0159">Chromosome partition</keyword>
<comment type="similarity">
    <text evidence="9">Belongs to the 'phage' integrase family. XerC subfamily.</text>
</comment>
<sequence length="297" mass="31798">MADRLIREWDAHLAHEKRRSDHTRRAYVATAERFCAFLSEHRGGAVGASMLATLGANDLRAYLATRRDDGLGNASAARELSALRGFLRFVGGSNASVPQLRGPRVRKGLPRPVAPDEALALARDVEEKARAGWIGARDFALLLLLYGAGLRIGEALSLTGAALPLGDTLRVTGKRGKTRVVPILPAVADAVARYAEAYPRPITKDMPLFLGARGGALDPGVVRAAVRSARRALGLPERTTPHALRHSFATHLLAGGADLRSLQELLGHASLASTQVYTAVDAAHLLDIYRTAHPRAD</sequence>
<dbReference type="InterPro" id="IPR002104">
    <property type="entry name" value="Integrase_catalytic"/>
</dbReference>
<keyword evidence="8 9" id="KW-0131">Cell cycle</keyword>
<evidence type="ECO:0000256" key="5">
    <source>
        <dbReference type="ARBA" id="ARBA00022908"/>
    </source>
</evidence>
<evidence type="ECO:0000256" key="2">
    <source>
        <dbReference type="ARBA" id="ARBA00022490"/>
    </source>
</evidence>
<evidence type="ECO:0000256" key="1">
    <source>
        <dbReference type="ARBA" id="ARBA00004496"/>
    </source>
</evidence>
<feature type="domain" description="Tyr recombinase" evidence="10">
    <location>
        <begin position="108"/>
        <end position="290"/>
    </location>
</feature>
<dbReference type="InterPro" id="IPR010998">
    <property type="entry name" value="Integrase_recombinase_N"/>
</dbReference>
<evidence type="ECO:0000256" key="9">
    <source>
        <dbReference type="HAMAP-Rule" id="MF_01808"/>
    </source>
</evidence>
<dbReference type="GO" id="GO:0007059">
    <property type="term" value="P:chromosome segregation"/>
    <property type="evidence" value="ECO:0007669"/>
    <property type="project" value="UniProtKB-UniRule"/>
</dbReference>
<dbReference type="PROSITE" id="PS51898">
    <property type="entry name" value="TYR_RECOMBINASE"/>
    <property type="match status" value="1"/>
</dbReference>
<dbReference type="GO" id="GO:0051301">
    <property type="term" value="P:cell division"/>
    <property type="evidence" value="ECO:0007669"/>
    <property type="project" value="UniProtKB-KW"/>
</dbReference>
<organism evidence="12 13">
    <name type="scientific">Sphingopyxis panaciterrulae</name>
    <dbReference type="NCBI Taxonomy" id="462372"/>
    <lineage>
        <taxon>Bacteria</taxon>
        <taxon>Pseudomonadati</taxon>
        <taxon>Pseudomonadota</taxon>
        <taxon>Alphaproteobacteria</taxon>
        <taxon>Sphingomonadales</taxon>
        <taxon>Sphingomonadaceae</taxon>
        <taxon>Sphingopyxis</taxon>
    </lineage>
</organism>
<evidence type="ECO:0000259" key="11">
    <source>
        <dbReference type="PROSITE" id="PS51900"/>
    </source>
</evidence>
<dbReference type="AlphaFoldDB" id="A0A7W9B7U0"/>
<feature type="active site" evidence="9">
    <location>
        <position position="174"/>
    </location>
</feature>
<feature type="active site" evidence="9">
    <location>
        <position position="242"/>
    </location>
</feature>
<dbReference type="GO" id="GO:0009037">
    <property type="term" value="F:tyrosine-based site-specific recombinase activity"/>
    <property type="evidence" value="ECO:0007669"/>
    <property type="project" value="UniProtKB-UniRule"/>
</dbReference>
<keyword evidence="3 9" id="KW-0132">Cell division</keyword>
<dbReference type="InterPro" id="IPR023009">
    <property type="entry name" value="Tyrosine_recombinase_XerC/XerD"/>
</dbReference>
<dbReference type="EMBL" id="JACIJH010000012">
    <property type="protein sequence ID" value="MBB5707870.1"/>
    <property type="molecule type" value="Genomic_DNA"/>
</dbReference>
<evidence type="ECO:0000256" key="8">
    <source>
        <dbReference type="ARBA" id="ARBA00023306"/>
    </source>
</evidence>
<feature type="domain" description="Core-binding (CB)" evidence="11">
    <location>
        <begin position="1"/>
        <end position="91"/>
    </location>
</feature>